<proteinExistence type="predicted"/>
<evidence type="ECO:0000256" key="1">
    <source>
        <dbReference type="SAM" id="MobiDB-lite"/>
    </source>
</evidence>
<dbReference type="AlphaFoldDB" id="A0A2I7N6M5"/>
<sequence>MTPIIYTFGGGQYLNSLFESMSMLFDFSQNSALIWLFRTAALLGVIIVVLQAFSVRSATGAAATIDWVYFVRFTLIWFIFIVPRSDVEIQDLTTKATYKVSNAPWSLSIIGWFTSNLGIGLVDIYENVLGGGMNPVERYSGNGLGFGSSYYNVLPHVARFDSKSMEYVSPFISECLIPAVTPLNARWSGMTKNDLLSTPDYEGAISHLNTNFLKNRYVYVGDKSVTCYDLREQLKNSFVPNGDRVINTLGIASWQVINDLDHDFISQATTQSANSLRQAMMINAIQATAQSMAVANNDPSLADALTSAQAQQQQISAWRQGSQFASVGMVWLHIVAECMIYALFPLLCFLFLLPVGWNVIFDYIKVMFWIQVWPIMYAVLNSIIAVYATSKSQALAQAYSGMSLDNFYQISDLNGGVVAAAGYISTLIPVLSWILMQKGAASLSNIAGAFQGSFNGTAENAGKQEALGNMDINRVSVKNTDTAGQSRDGLQTDTHVGTTGSTTNVGGYETVQSRAMDNKIITSVDYAKTAQSQISNMVQSVHQRAGQEAQQWQKMSQTFHNAAVNTSGGHGSSSGTGGGDKNVYAKGAELATDLGVKAEAVAKTGVSILGNEATIGGGVAGSMNTKAAQDYKQALDKYTDFANKHNLSTDNMIGDGFKSAEGLAQNSSKTISDALSVSRAQTTLNSMGDTVKVNGDNAFVQDLMAQGMTGEQINDMQAHNPGQFNQLAQKFAEEKFVPQILGDTTNYSVQGVDAAATDRAIAGHAGRYANNGNIDNYTGKAQAGVDSASRQIETDKKAVSIKHDNQADKFNNHPAQAMGENLTEVAGNAANVVTGDMAGVVKKEAGKVIDKKGTEAAARTQGGGKLDKSGYPNFDK</sequence>
<evidence type="ECO:0000256" key="2">
    <source>
        <dbReference type="SAM" id="Phobius"/>
    </source>
</evidence>
<feature type="transmembrane region" description="Helical" evidence="2">
    <location>
        <begin position="410"/>
        <end position="436"/>
    </location>
</feature>
<evidence type="ECO:0000259" key="3">
    <source>
        <dbReference type="Pfam" id="PF07916"/>
    </source>
</evidence>
<feature type="transmembrane region" description="Helical" evidence="2">
    <location>
        <begin position="338"/>
        <end position="360"/>
    </location>
</feature>
<dbReference type="Pfam" id="PF07916">
    <property type="entry name" value="TraG_N"/>
    <property type="match status" value="1"/>
</dbReference>
<dbReference type="KEGG" id="nba:CUN60_07185"/>
<keyword evidence="2" id="KW-0812">Transmembrane</keyword>
<feature type="transmembrane region" description="Helical" evidence="2">
    <location>
        <begin position="32"/>
        <end position="55"/>
    </location>
</feature>
<accession>A0A2I7N6M5</accession>
<feature type="compositionally biased region" description="Polar residues" evidence="1">
    <location>
        <begin position="481"/>
        <end position="491"/>
    </location>
</feature>
<keyword evidence="2" id="KW-0472">Membrane</keyword>
<evidence type="ECO:0000313" key="5">
    <source>
        <dbReference type="Proteomes" id="UP000236655"/>
    </source>
</evidence>
<gene>
    <name evidence="4" type="ORF">CUN60_07185</name>
</gene>
<feature type="transmembrane region" description="Helical" evidence="2">
    <location>
        <begin position="366"/>
        <end position="389"/>
    </location>
</feature>
<dbReference type="RefSeq" id="WP_102951388.1">
    <property type="nucleotide sequence ID" value="NZ_CP024847.1"/>
</dbReference>
<dbReference type="InterPro" id="IPR012931">
    <property type="entry name" value="TraG_N_Proteobacteria"/>
</dbReference>
<dbReference type="Proteomes" id="UP000236655">
    <property type="component" value="Chromosome"/>
</dbReference>
<dbReference type="EMBL" id="CP024847">
    <property type="protein sequence ID" value="AUR52092.1"/>
    <property type="molecule type" value="Genomic_DNA"/>
</dbReference>
<dbReference type="OrthoDB" id="8610629at2"/>
<feature type="transmembrane region" description="Helical" evidence="2">
    <location>
        <begin position="67"/>
        <end position="85"/>
    </location>
</feature>
<keyword evidence="5" id="KW-1185">Reference proteome</keyword>
<feature type="domain" description="TraG N-terminal Proteobacteria" evidence="3">
    <location>
        <begin position="5"/>
        <end position="453"/>
    </location>
</feature>
<feature type="region of interest" description="Disordered" evidence="1">
    <location>
        <begin position="481"/>
        <end position="507"/>
    </location>
</feature>
<feature type="transmembrane region" description="Helical" evidence="2">
    <location>
        <begin position="105"/>
        <end position="125"/>
    </location>
</feature>
<feature type="compositionally biased region" description="Low complexity" evidence="1">
    <location>
        <begin position="492"/>
        <end position="507"/>
    </location>
</feature>
<evidence type="ECO:0000313" key="4">
    <source>
        <dbReference type="EMBL" id="AUR52092.1"/>
    </source>
</evidence>
<reference evidence="5" key="1">
    <citation type="submission" date="2017-11" db="EMBL/GenBank/DDBJ databases">
        <authorList>
            <person name="Chan K.G."/>
            <person name="Lee L.S."/>
        </authorList>
    </citation>
    <scope>NUCLEOTIDE SEQUENCE [LARGE SCALE GENOMIC DNA]</scope>
    <source>
        <strain evidence="5">DSM 100970</strain>
    </source>
</reference>
<feature type="region of interest" description="Disordered" evidence="1">
    <location>
        <begin position="852"/>
        <end position="876"/>
    </location>
</feature>
<protein>
    <recommendedName>
        <fullName evidence="3">TraG N-terminal Proteobacteria domain-containing protein</fullName>
    </recommendedName>
</protein>
<name>A0A2I7N6M5_9NEIS</name>
<keyword evidence="2" id="KW-1133">Transmembrane helix</keyword>
<organism evidence="4 5">
    <name type="scientific">Aquella oligotrophica</name>
    <dbReference type="NCBI Taxonomy" id="2067065"/>
    <lineage>
        <taxon>Bacteria</taxon>
        <taxon>Pseudomonadati</taxon>
        <taxon>Pseudomonadota</taxon>
        <taxon>Betaproteobacteria</taxon>
        <taxon>Neisseriales</taxon>
        <taxon>Neisseriaceae</taxon>
        <taxon>Aquella</taxon>
    </lineage>
</organism>